<dbReference type="InParanoid" id="A0A671G7I4"/>
<proteinExistence type="predicted"/>
<evidence type="ECO:0000313" key="3">
    <source>
        <dbReference type="Ensembl" id="ENSRFEP00010030822.1"/>
    </source>
</evidence>
<evidence type="ECO:0000256" key="1">
    <source>
        <dbReference type="SAM" id="Phobius"/>
    </source>
</evidence>
<dbReference type="Proteomes" id="UP000472240">
    <property type="component" value="Chromosome 16"/>
</dbReference>
<feature type="domain" description="F-box" evidence="2">
    <location>
        <begin position="5"/>
        <end position="51"/>
    </location>
</feature>
<keyword evidence="4" id="KW-1185">Reference proteome</keyword>
<organism evidence="3 4">
    <name type="scientific">Rhinolophus ferrumequinum</name>
    <name type="common">Greater horseshoe bat</name>
    <dbReference type="NCBI Taxonomy" id="59479"/>
    <lineage>
        <taxon>Eukaryota</taxon>
        <taxon>Metazoa</taxon>
        <taxon>Chordata</taxon>
        <taxon>Craniata</taxon>
        <taxon>Vertebrata</taxon>
        <taxon>Euteleostomi</taxon>
        <taxon>Mammalia</taxon>
        <taxon>Eutheria</taxon>
        <taxon>Laurasiatheria</taxon>
        <taxon>Chiroptera</taxon>
        <taxon>Yinpterochiroptera</taxon>
        <taxon>Rhinolophoidea</taxon>
        <taxon>Rhinolophidae</taxon>
        <taxon>Rhinolophinae</taxon>
        <taxon>Rhinolophus</taxon>
    </lineage>
</organism>
<dbReference type="AlphaFoldDB" id="A0A671G7I4"/>
<name>A0A671G7I4_RHIFE</name>
<dbReference type="Pfam" id="PF12937">
    <property type="entry name" value="F-box-like"/>
    <property type="match status" value="1"/>
</dbReference>
<keyword evidence="1" id="KW-1133">Transmembrane helix</keyword>
<dbReference type="PROSITE" id="PS50181">
    <property type="entry name" value="FBOX"/>
    <property type="match status" value="1"/>
</dbReference>
<dbReference type="SUPFAM" id="SSF81383">
    <property type="entry name" value="F-box domain"/>
    <property type="match status" value="1"/>
</dbReference>
<reference evidence="3" key="5">
    <citation type="submission" date="2025-09" db="UniProtKB">
        <authorList>
            <consortium name="Ensembl"/>
        </authorList>
    </citation>
    <scope>IDENTIFICATION</scope>
</reference>
<keyword evidence="1" id="KW-0472">Membrane</keyword>
<reference evidence="4" key="3">
    <citation type="submission" date="2018-12" db="EMBL/GenBank/DDBJ databases">
        <title>G10K-VGP greater horseshoe bat female genome, primary haplotype.</title>
        <authorList>
            <person name="Teeling E."/>
            <person name="Myers G."/>
            <person name="Vernes S."/>
            <person name="Pippel M."/>
            <person name="Winkler S."/>
            <person name="Fedrigo O."/>
            <person name="Rhie A."/>
            <person name="Koren S."/>
            <person name="Phillippy A."/>
            <person name="Lewin H."/>
            <person name="Damas J."/>
            <person name="Howe K."/>
            <person name="Mountcastle J."/>
            <person name="Jarvis E.D."/>
        </authorList>
    </citation>
    <scope>NUCLEOTIDE SEQUENCE [LARGE SCALE GENOMIC DNA]</scope>
</reference>
<feature type="transmembrane region" description="Helical" evidence="1">
    <location>
        <begin position="6"/>
        <end position="25"/>
    </location>
</feature>
<evidence type="ECO:0000259" key="2">
    <source>
        <dbReference type="PROSITE" id="PS50181"/>
    </source>
</evidence>
<protein>
    <recommendedName>
        <fullName evidence="2">F-box domain-containing protein</fullName>
    </recommendedName>
</protein>
<dbReference type="InterPro" id="IPR001810">
    <property type="entry name" value="F-box_dom"/>
</dbReference>
<sequence>LAQISVTILTLPVSVMLKTFSFLCIPEKIQMSRVCRLWKMLVEHSALWRCVPDTLQALPAYCLDCL</sequence>
<dbReference type="InterPro" id="IPR036047">
    <property type="entry name" value="F-box-like_dom_sf"/>
</dbReference>
<reference evidence="3 4" key="1">
    <citation type="journal article" date="2015" name="Annu Rev Anim Biosci">
        <title>The Genome 10K Project: a way forward.</title>
        <authorList>
            <person name="Koepfli K.P."/>
            <person name="Paten B."/>
            <person name="O'Brien S.J."/>
            <person name="Koepfli K.P."/>
            <person name="Paten B."/>
            <person name="Antunes A."/>
            <person name="Belov K."/>
            <person name="Bustamante C."/>
            <person name="Castoe T.A."/>
            <person name="Clawson H."/>
            <person name="Crawford A.J."/>
            <person name="Diekhans M."/>
            <person name="Distel D."/>
            <person name="Durbin R."/>
            <person name="Earl D."/>
            <person name="Fujita M.K."/>
            <person name="Gamble T."/>
            <person name="Georges A."/>
            <person name="Gemmell N."/>
            <person name="Gilbert M.T."/>
            <person name="Graves J.M."/>
            <person name="Green R.E."/>
            <person name="Hickey G."/>
            <person name="Jarvis E.D."/>
            <person name="Johnson W."/>
            <person name="Komissarov A."/>
            <person name="Korf I."/>
            <person name="Kuhn R."/>
            <person name="Larkin D.M."/>
            <person name="Lewin H."/>
            <person name="Lopez J.V."/>
            <person name="Ma J."/>
            <person name="Marques-Bonet T."/>
            <person name="Miller W."/>
            <person name="Murphy R."/>
            <person name="Pevzner P."/>
            <person name="Shapiro B."/>
            <person name="Steiner C."/>
            <person name="Tamazian G."/>
            <person name="Venkatesh B."/>
            <person name="Wang J."/>
            <person name="Wayne R."/>
            <person name="Wiley E."/>
            <person name="Yang H."/>
            <person name="Zhang G."/>
            <person name="Haussler D."/>
            <person name="Ryder O."/>
            <person name="O'Brien S.J."/>
        </authorList>
    </citation>
    <scope>NUCLEOTIDE SEQUENCE</scope>
</reference>
<reference evidence="3 4" key="2">
    <citation type="journal article" date="2018" name="Annu Rev Anim Biosci">
        <title>Bat Biology, Genomes, and the Bat1K Project: To Generate Chromosome-Level Genomes for All Living Bat Species.</title>
        <authorList>
            <person name="Teeling E.C."/>
            <person name="Vernes S.C."/>
            <person name="Davalos L.M."/>
            <person name="Ray D.A."/>
            <person name="Gilbert M.T.P."/>
            <person name="Myers E."/>
        </authorList>
    </citation>
    <scope>NUCLEOTIDE SEQUENCE</scope>
</reference>
<dbReference type="Ensembl" id="ENSRFET00010033429.1">
    <property type="protein sequence ID" value="ENSRFEP00010030822.1"/>
    <property type="gene ID" value="ENSRFEG00010020418.1"/>
</dbReference>
<reference evidence="3" key="4">
    <citation type="submission" date="2025-08" db="UniProtKB">
        <authorList>
            <consortium name="Ensembl"/>
        </authorList>
    </citation>
    <scope>IDENTIFICATION</scope>
</reference>
<dbReference type="Gene3D" id="1.20.1280.50">
    <property type="match status" value="1"/>
</dbReference>
<accession>A0A671G7I4</accession>
<keyword evidence="1" id="KW-0812">Transmembrane</keyword>
<evidence type="ECO:0000313" key="4">
    <source>
        <dbReference type="Proteomes" id="UP000472240"/>
    </source>
</evidence>